<gene>
    <name evidence="1" type="ORF">R50_1682</name>
</gene>
<accession>A0A6F8ZHI9</accession>
<dbReference type="EMBL" id="LR778114">
    <property type="protein sequence ID" value="CAB1129183.1"/>
    <property type="molecule type" value="Genomic_DNA"/>
</dbReference>
<dbReference type="AlphaFoldDB" id="A0A6F8ZHI9"/>
<sequence length="63" mass="7533">MRAGRAKWRCRRCQEPLEWGMHFRDRLVPVARERGEVPCGEKPINRASCLWAPRLMRCRLSRP</sequence>
<protein>
    <submittedName>
        <fullName evidence="1">Uncharacterized protein</fullName>
    </submittedName>
</protein>
<reference evidence="1 2" key="1">
    <citation type="submission" date="2020-02" db="EMBL/GenBank/DDBJ databases">
        <authorList>
            <person name="Hogendoorn C."/>
        </authorList>
    </citation>
    <scope>NUCLEOTIDE SEQUENCE [LARGE SCALE GENOMIC DNA]</scope>
    <source>
        <strain evidence="1">R501</strain>
    </source>
</reference>
<keyword evidence="2" id="KW-1185">Reference proteome</keyword>
<proteinExistence type="predicted"/>
<evidence type="ECO:0000313" key="2">
    <source>
        <dbReference type="Proteomes" id="UP000503399"/>
    </source>
</evidence>
<organism evidence="1 2">
    <name type="scientific">Candidatus Hydrogenisulfobacillus filiaventi</name>
    <dbReference type="NCBI Taxonomy" id="2707344"/>
    <lineage>
        <taxon>Bacteria</taxon>
        <taxon>Bacillati</taxon>
        <taxon>Bacillota</taxon>
        <taxon>Clostridia</taxon>
        <taxon>Eubacteriales</taxon>
        <taxon>Clostridiales Family XVII. Incertae Sedis</taxon>
        <taxon>Candidatus Hydrogenisulfobacillus</taxon>
    </lineage>
</organism>
<evidence type="ECO:0000313" key="1">
    <source>
        <dbReference type="EMBL" id="CAB1129183.1"/>
    </source>
</evidence>
<name>A0A6F8ZHI9_9FIRM</name>
<dbReference type="Proteomes" id="UP000503399">
    <property type="component" value="Chromosome"/>
</dbReference>
<dbReference type="KEGG" id="hfv:R50_1682"/>